<name>A0A9P6L8U5_9AGAM</name>
<accession>A0A9P6L8U5</accession>
<comment type="caution">
    <text evidence="1">The sequence shown here is derived from an EMBL/GenBank/DDBJ whole genome shotgun (WGS) entry which is preliminary data.</text>
</comment>
<proteinExistence type="predicted"/>
<dbReference type="Proteomes" id="UP000736335">
    <property type="component" value="Unassembled WGS sequence"/>
</dbReference>
<evidence type="ECO:0000313" key="1">
    <source>
        <dbReference type="EMBL" id="KAF9787111.1"/>
    </source>
</evidence>
<dbReference type="OrthoDB" id="10602826at2759"/>
<dbReference type="EMBL" id="WIUZ02000005">
    <property type="protein sequence ID" value="KAF9787111.1"/>
    <property type="molecule type" value="Genomic_DNA"/>
</dbReference>
<gene>
    <name evidence="1" type="ORF">BJ322DRAFT_1186232</name>
</gene>
<evidence type="ECO:0000313" key="2">
    <source>
        <dbReference type="Proteomes" id="UP000736335"/>
    </source>
</evidence>
<keyword evidence="2" id="KW-1185">Reference proteome</keyword>
<organism evidence="1 2">
    <name type="scientific">Thelephora terrestris</name>
    <dbReference type="NCBI Taxonomy" id="56493"/>
    <lineage>
        <taxon>Eukaryota</taxon>
        <taxon>Fungi</taxon>
        <taxon>Dikarya</taxon>
        <taxon>Basidiomycota</taxon>
        <taxon>Agaricomycotina</taxon>
        <taxon>Agaricomycetes</taxon>
        <taxon>Thelephorales</taxon>
        <taxon>Thelephoraceae</taxon>
        <taxon>Thelephora</taxon>
    </lineage>
</organism>
<reference evidence="1" key="2">
    <citation type="submission" date="2020-11" db="EMBL/GenBank/DDBJ databases">
        <authorList>
            <consortium name="DOE Joint Genome Institute"/>
            <person name="Kuo A."/>
            <person name="Miyauchi S."/>
            <person name="Kiss E."/>
            <person name="Drula E."/>
            <person name="Kohler A."/>
            <person name="Sanchez-Garcia M."/>
            <person name="Andreopoulos B."/>
            <person name="Barry K.W."/>
            <person name="Bonito G."/>
            <person name="Buee M."/>
            <person name="Carver A."/>
            <person name="Chen C."/>
            <person name="Cichocki N."/>
            <person name="Clum A."/>
            <person name="Culley D."/>
            <person name="Crous P.W."/>
            <person name="Fauchery L."/>
            <person name="Girlanda M."/>
            <person name="Hayes R."/>
            <person name="Keri Z."/>
            <person name="Labutti K."/>
            <person name="Lipzen A."/>
            <person name="Lombard V."/>
            <person name="Magnuson J."/>
            <person name="Maillard F."/>
            <person name="Morin E."/>
            <person name="Murat C."/>
            <person name="Nolan M."/>
            <person name="Ohm R."/>
            <person name="Pangilinan J."/>
            <person name="Pereira M."/>
            <person name="Perotto S."/>
            <person name="Peter M."/>
            <person name="Riley R."/>
            <person name="Sitrit Y."/>
            <person name="Stielow B."/>
            <person name="Szollosi G."/>
            <person name="Zifcakova L."/>
            <person name="Stursova M."/>
            <person name="Spatafora J.W."/>
            <person name="Tedersoo L."/>
            <person name="Vaario L.-M."/>
            <person name="Yamada A."/>
            <person name="Yan M."/>
            <person name="Wang P."/>
            <person name="Xu J."/>
            <person name="Bruns T."/>
            <person name="Baldrian P."/>
            <person name="Vilgalys R."/>
            <person name="Henrissat B."/>
            <person name="Grigoriev I.V."/>
            <person name="Hibbett D."/>
            <person name="Nagy L.G."/>
            <person name="Martin F.M."/>
        </authorList>
    </citation>
    <scope>NUCLEOTIDE SEQUENCE</scope>
    <source>
        <strain evidence="1">UH-Tt-Lm1</strain>
    </source>
</reference>
<protein>
    <submittedName>
        <fullName evidence="1">Uncharacterized protein</fullName>
    </submittedName>
</protein>
<dbReference type="AlphaFoldDB" id="A0A9P6L8U5"/>
<reference evidence="1" key="1">
    <citation type="journal article" date="2020" name="Nat. Commun.">
        <title>Large-scale genome sequencing of mycorrhizal fungi provides insights into the early evolution of symbiotic traits.</title>
        <authorList>
            <person name="Miyauchi S."/>
            <person name="Kiss E."/>
            <person name="Kuo A."/>
            <person name="Drula E."/>
            <person name="Kohler A."/>
            <person name="Sanchez-Garcia M."/>
            <person name="Morin E."/>
            <person name="Andreopoulos B."/>
            <person name="Barry K.W."/>
            <person name="Bonito G."/>
            <person name="Buee M."/>
            <person name="Carver A."/>
            <person name="Chen C."/>
            <person name="Cichocki N."/>
            <person name="Clum A."/>
            <person name="Culley D."/>
            <person name="Crous P.W."/>
            <person name="Fauchery L."/>
            <person name="Girlanda M."/>
            <person name="Hayes R.D."/>
            <person name="Keri Z."/>
            <person name="LaButti K."/>
            <person name="Lipzen A."/>
            <person name="Lombard V."/>
            <person name="Magnuson J."/>
            <person name="Maillard F."/>
            <person name="Murat C."/>
            <person name="Nolan M."/>
            <person name="Ohm R.A."/>
            <person name="Pangilinan J."/>
            <person name="Pereira M.F."/>
            <person name="Perotto S."/>
            <person name="Peter M."/>
            <person name="Pfister S."/>
            <person name="Riley R."/>
            <person name="Sitrit Y."/>
            <person name="Stielow J.B."/>
            <person name="Szollosi G."/>
            <person name="Zifcakova L."/>
            <person name="Stursova M."/>
            <person name="Spatafora J.W."/>
            <person name="Tedersoo L."/>
            <person name="Vaario L.M."/>
            <person name="Yamada A."/>
            <person name="Yan M."/>
            <person name="Wang P."/>
            <person name="Xu J."/>
            <person name="Bruns T."/>
            <person name="Baldrian P."/>
            <person name="Vilgalys R."/>
            <person name="Dunand C."/>
            <person name="Henrissat B."/>
            <person name="Grigoriev I.V."/>
            <person name="Hibbett D."/>
            <person name="Nagy L.G."/>
            <person name="Martin F.M."/>
        </authorList>
    </citation>
    <scope>NUCLEOTIDE SEQUENCE</scope>
    <source>
        <strain evidence="1">UH-Tt-Lm1</strain>
    </source>
</reference>
<sequence length="315" mass="35990">MQGEYNILDHVYPASFLCSDNKFFVRLPLLSADVLLSCVRRFRDSVPKGERTKTGYIGLIKSDYAQQTNNLVQFSAEEILRSVSSTSPNSTDHSKLRFPSICRFIHNRYGTVIASQLLCSLARWNPPDVSDDGLCLPPWTQTPPSQLRSRLMKVNAATIKSYCDLYAAPNHSPRLKTERYNLLIEKFRARSLYLLSLSNVEFAKEYIASLPQSLPDPSLPRGHLLEVLLREEFGEEISQRLISLPSAEILKEKNKQTRREKHAATVSDSRAAREAYIDSWPQVVPKDIMMNFQIIWKFSALLRFYNIAADEEGEE</sequence>